<keyword evidence="12" id="KW-0378">Hydrolase</keyword>
<feature type="transmembrane region" description="Helical" evidence="23">
    <location>
        <begin position="21"/>
        <end position="44"/>
    </location>
</feature>
<evidence type="ECO:0000256" key="19">
    <source>
        <dbReference type="ARBA" id="ARBA00023026"/>
    </source>
</evidence>
<dbReference type="RefSeq" id="WP_345714807.1">
    <property type="nucleotide sequence ID" value="NZ_BAABFP010000002.1"/>
</dbReference>
<evidence type="ECO:0000256" key="2">
    <source>
        <dbReference type="ARBA" id="ARBA00001936"/>
    </source>
</evidence>
<feature type="transmembrane region" description="Helical" evidence="23">
    <location>
        <begin position="50"/>
        <end position="69"/>
    </location>
</feature>
<keyword evidence="9 23" id="KW-0812">Transmembrane</keyword>
<dbReference type="SMART" id="SM00387">
    <property type="entry name" value="HATPase_c"/>
    <property type="match status" value="1"/>
</dbReference>
<evidence type="ECO:0000256" key="4">
    <source>
        <dbReference type="ARBA" id="ARBA00004651"/>
    </source>
</evidence>
<dbReference type="Gene3D" id="1.10.287.130">
    <property type="match status" value="1"/>
</dbReference>
<keyword evidence="20" id="KW-0464">Manganese</keyword>
<evidence type="ECO:0000256" key="20">
    <source>
        <dbReference type="ARBA" id="ARBA00023211"/>
    </source>
</evidence>
<dbReference type="InterPro" id="IPR004358">
    <property type="entry name" value="Sig_transdc_His_kin-like_C"/>
</dbReference>
<dbReference type="SMART" id="SM00304">
    <property type="entry name" value="HAMP"/>
    <property type="match status" value="1"/>
</dbReference>
<evidence type="ECO:0000256" key="12">
    <source>
        <dbReference type="ARBA" id="ARBA00022801"/>
    </source>
</evidence>
<keyword evidence="11" id="KW-0418">Kinase</keyword>
<name>A0ABW1JH19_9ACTN</name>
<dbReference type="SUPFAM" id="SSF47384">
    <property type="entry name" value="Homodimeric domain of signal transducing histidine kinase"/>
    <property type="match status" value="1"/>
</dbReference>
<keyword evidence="15" id="KW-0904">Protein phosphatase</keyword>
<evidence type="ECO:0000256" key="21">
    <source>
        <dbReference type="ARBA" id="ARBA00040454"/>
    </source>
</evidence>
<evidence type="ECO:0000256" key="3">
    <source>
        <dbReference type="ARBA" id="ARBA00001946"/>
    </source>
</evidence>
<comment type="cofactor">
    <cofactor evidence="3">
        <name>Mg(2+)</name>
        <dbReference type="ChEBI" id="CHEBI:18420"/>
    </cofactor>
</comment>
<reference evidence="27" key="1">
    <citation type="journal article" date="2019" name="Int. J. Syst. Evol. Microbiol.">
        <title>The Global Catalogue of Microorganisms (GCM) 10K type strain sequencing project: providing services to taxonomists for standard genome sequencing and annotation.</title>
        <authorList>
            <consortium name="The Broad Institute Genomics Platform"/>
            <consortium name="The Broad Institute Genome Sequencing Center for Infectious Disease"/>
            <person name="Wu L."/>
            <person name="Ma J."/>
        </authorList>
    </citation>
    <scope>NUCLEOTIDE SEQUENCE [LARGE SCALE GENOMIC DNA]</scope>
    <source>
        <strain evidence="27">KACC 14249</strain>
    </source>
</reference>
<evidence type="ECO:0000256" key="13">
    <source>
        <dbReference type="ARBA" id="ARBA00022840"/>
    </source>
</evidence>
<dbReference type="EC" id="2.7.13.3" evidence="5"/>
<comment type="caution">
    <text evidence="26">The sequence shown here is derived from an EMBL/GenBank/DDBJ whole genome shotgun (WGS) entry which is preliminary data.</text>
</comment>
<evidence type="ECO:0000256" key="9">
    <source>
        <dbReference type="ARBA" id="ARBA00022692"/>
    </source>
</evidence>
<dbReference type="Gene3D" id="6.10.340.10">
    <property type="match status" value="1"/>
</dbReference>
<evidence type="ECO:0000313" key="27">
    <source>
        <dbReference type="Proteomes" id="UP001596189"/>
    </source>
</evidence>
<dbReference type="CDD" id="cd00075">
    <property type="entry name" value="HATPase"/>
    <property type="match status" value="1"/>
</dbReference>
<dbReference type="SUPFAM" id="SSF158472">
    <property type="entry name" value="HAMP domain-like"/>
    <property type="match status" value="1"/>
</dbReference>
<comment type="subcellular location">
    <subcellularLocation>
        <location evidence="4">Cell membrane</location>
        <topology evidence="4">Multi-pass membrane protein</topology>
    </subcellularLocation>
</comment>
<dbReference type="GO" id="GO:0005524">
    <property type="term" value="F:ATP binding"/>
    <property type="evidence" value="ECO:0007669"/>
    <property type="project" value="UniProtKB-KW"/>
</dbReference>
<dbReference type="InterPro" id="IPR036890">
    <property type="entry name" value="HATPase_C_sf"/>
</dbReference>
<dbReference type="InterPro" id="IPR003661">
    <property type="entry name" value="HisK_dim/P_dom"/>
</dbReference>
<evidence type="ECO:0000256" key="7">
    <source>
        <dbReference type="ARBA" id="ARBA00022553"/>
    </source>
</evidence>
<proteinExistence type="predicted"/>
<keyword evidence="27" id="KW-1185">Reference proteome</keyword>
<keyword evidence="7" id="KW-0597">Phosphoprotein</keyword>
<comment type="cofactor">
    <cofactor evidence="2">
        <name>Mn(2+)</name>
        <dbReference type="ChEBI" id="CHEBI:29035"/>
    </cofactor>
</comment>
<evidence type="ECO:0000259" key="24">
    <source>
        <dbReference type="PROSITE" id="PS50109"/>
    </source>
</evidence>
<protein>
    <recommendedName>
        <fullName evidence="21">Signal transduction histidine-protein kinase/phosphatase MprB</fullName>
        <ecNumber evidence="5">2.7.13.3</ecNumber>
    </recommendedName>
    <alternativeName>
        <fullName evidence="22">Mycobacterial persistence regulator B</fullName>
    </alternativeName>
</protein>
<dbReference type="PROSITE" id="PS50109">
    <property type="entry name" value="HIS_KIN"/>
    <property type="match status" value="1"/>
</dbReference>
<feature type="domain" description="HAMP" evidence="25">
    <location>
        <begin position="70"/>
        <end position="122"/>
    </location>
</feature>
<dbReference type="InterPro" id="IPR005467">
    <property type="entry name" value="His_kinase_dom"/>
</dbReference>
<evidence type="ECO:0000256" key="10">
    <source>
        <dbReference type="ARBA" id="ARBA00022741"/>
    </source>
</evidence>
<comment type="catalytic activity">
    <reaction evidence="1">
        <text>ATP + protein L-histidine = ADP + protein N-phospho-L-histidine.</text>
        <dbReference type="EC" id="2.7.13.3"/>
    </reaction>
</comment>
<dbReference type="InterPro" id="IPR003594">
    <property type="entry name" value="HATPase_dom"/>
</dbReference>
<dbReference type="InterPro" id="IPR050980">
    <property type="entry name" value="2C_sensor_his_kinase"/>
</dbReference>
<dbReference type="Gene3D" id="3.30.565.10">
    <property type="entry name" value="Histidine kinase-like ATPase, C-terminal domain"/>
    <property type="match status" value="1"/>
</dbReference>
<dbReference type="CDD" id="cd06225">
    <property type="entry name" value="HAMP"/>
    <property type="match status" value="1"/>
</dbReference>
<keyword evidence="10" id="KW-0547">Nucleotide-binding</keyword>
<evidence type="ECO:0000256" key="8">
    <source>
        <dbReference type="ARBA" id="ARBA00022679"/>
    </source>
</evidence>
<evidence type="ECO:0000256" key="1">
    <source>
        <dbReference type="ARBA" id="ARBA00000085"/>
    </source>
</evidence>
<keyword evidence="6" id="KW-1003">Cell membrane</keyword>
<evidence type="ECO:0000256" key="22">
    <source>
        <dbReference type="ARBA" id="ARBA00041776"/>
    </source>
</evidence>
<dbReference type="InterPro" id="IPR003660">
    <property type="entry name" value="HAMP_dom"/>
</dbReference>
<dbReference type="Pfam" id="PF02518">
    <property type="entry name" value="HATPase_c"/>
    <property type="match status" value="1"/>
</dbReference>
<evidence type="ECO:0000256" key="23">
    <source>
        <dbReference type="SAM" id="Phobius"/>
    </source>
</evidence>
<dbReference type="Pfam" id="PF00672">
    <property type="entry name" value="HAMP"/>
    <property type="match status" value="1"/>
</dbReference>
<accession>A0ABW1JH19</accession>
<dbReference type="InterPro" id="IPR036097">
    <property type="entry name" value="HisK_dim/P_sf"/>
</dbReference>
<dbReference type="SUPFAM" id="SSF55874">
    <property type="entry name" value="ATPase domain of HSP90 chaperone/DNA topoisomerase II/histidine kinase"/>
    <property type="match status" value="1"/>
</dbReference>
<dbReference type="SMART" id="SM00388">
    <property type="entry name" value="HisKA"/>
    <property type="match status" value="1"/>
</dbReference>
<keyword evidence="8" id="KW-0808">Transferase</keyword>
<gene>
    <name evidence="26" type="ORF">ACFQDO_15250</name>
</gene>
<dbReference type="PANTHER" id="PTHR44936">
    <property type="entry name" value="SENSOR PROTEIN CREC"/>
    <property type="match status" value="1"/>
</dbReference>
<keyword evidence="14" id="KW-0460">Magnesium</keyword>
<dbReference type="PRINTS" id="PR00344">
    <property type="entry name" value="BCTRLSENSOR"/>
</dbReference>
<keyword evidence="17" id="KW-0902">Two-component regulatory system</keyword>
<dbReference type="PROSITE" id="PS50885">
    <property type="entry name" value="HAMP"/>
    <property type="match status" value="1"/>
</dbReference>
<dbReference type="Proteomes" id="UP001596189">
    <property type="component" value="Unassembled WGS sequence"/>
</dbReference>
<organism evidence="26 27">
    <name type="scientific">Angustibacter luteus</name>
    <dbReference type="NCBI Taxonomy" id="658456"/>
    <lineage>
        <taxon>Bacteria</taxon>
        <taxon>Bacillati</taxon>
        <taxon>Actinomycetota</taxon>
        <taxon>Actinomycetes</taxon>
        <taxon>Kineosporiales</taxon>
        <taxon>Kineosporiaceae</taxon>
    </lineage>
</organism>
<evidence type="ECO:0000256" key="5">
    <source>
        <dbReference type="ARBA" id="ARBA00012438"/>
    </source>
</evidence>
<evidence type="ECO:0000256" key="18">
    <source>
        <dbReference type="ARBA" id="ARBA00023016"/>
    </source>
</evidence>
<keyword evidence="18" id="KW-0346">Stress response</keyword>
<keyword evidence="19" id="KW-0843">Virulence</keyword>
<evidence type="ECO:0000259" key="25">
    <source>
        <dbReference type="PROSITE" id="PS50885"/>
    </source>
</evidence>
<keyword evidence="23" id="KW-0472">Membrane</keyword>
<evidence type="ECO:0000256" key="11">
    <source>
        <dbReference type="ARBA" id="ARBA00022777"/>
    </source>
</evidence>
<evidence type="ECO:0000256" key="16">
    <source>
        <dbReference type="ARBA" id="ARBA00022989"/>
    </source>
</evidence>
<keyword evidence="16 23" id="KW-1133">Transmembrane helix</keyword>
<sequence>MKPTTGSLVRDLRPLDSFRSIKIKLGILVAATCSTSAIFVWAGLHNELATRYTLPLSVLFALVVTQVLARGMTSPLREMTAAAQAMARGDYSRRVRATSNDEVGELGRAFNRMAEDLGDADRQRKELVANVSHELRTPVSALRAVLENLVDGVTTPDDATLRAALAQTERLGDLVTQLLDLSRVEAGAVPLHLASVELQRFFTTCTEEAELGGRDVQYVVDVQPADLSVVADRDRLHQVLANLLDNAARHSPSGGRVVARARAASGAIQLDVIDEGPGIDPRDRGRVFDRFHRGGASAVDGGTGLGLAIARWVIDLHEGTIRVAESERGCDIRVTLPQRDLDEVA</sequence>
<dbReference type="Pfam" id="PF00512">
    <property type="entry name" value="HisKA"/>
    <property type="match status" value="1"/>
</dbReference>
<keyword evidence="13 26" id="KW-0067">ATP-binding</keyword>
<evidence type="ECO:0000313" key="26">
    <source>
        <dbReference type="EMBL" id="MFC6008494.1"/>
    </source>
</evidence>
<dbReference type="EMBL" id="JBHSRD010000004">
    <property type="protein sequence ID" value="MFC6008494.1"/>
    <property type="molecule type" value="Genomic_DNA"/>
</dbReference>
<evidence type="ECO:0000256" key="6">
    <source>
        <dbReference type="ARBA" id="ARBA00022475"/>
    </source>
</evidence>
<feature type="domain" description="Histidine kinase" evidence="24">
    <location>
        <begin position="130"/>
        <end position="340"/>
    </location>
</feature>
<evidence type="ECO:0000256" key="15">
    <source>
        <dbReference type="ARBA" id="ARBA00022912"/>
    </source>
</evidence>
<dbReference type="CDD" id="cd00082">
    <property type="entry name" value="HisKA"/>
    <property type="match status" value="1"/>
</dbReference>
<evidence type="ECO:0000256" key="14">
    <source>
        <dbReference type="ARBA" id="ARBA00022842"/>
    </source>
</evidence>
<evidence type="ECO:0000256" key="17">
    <source>
        <dbReference type="ARBA" id="ARBA00023012"/>
    </source>
</evidence>
<dbReference type="PANTHER" id="PTHR44936:SF9">
    <property type="entry name" value="SENSOR PROTEIN CREC"/>
    <property type="match status" value="1"/>
</dbReference>